<name>A0ABU7KQU7_9ACTN</name>
<gene>
    <name evidence="1" type="ORF">Q8A49_14210</name>
</gene>
<reference evidence="1 2" key="1">
    <citation type="submission" date="2023-07" db="EMBL/GenBank/DDBJ databases">
        <authorList>
            <person name="Girao M."/>
            <person name="Carvalho M.F."/>
        </authorList>
    </citation>
    <scope>NUCLEOTIDE SEQUENCE [LARGE SCALE GENOMIC DNA]</scope>
    <source>
        <strain evidence="1 2">66/93</strain>
    </source>
</reference>
<organism evidence="1 2">
    <name type="scientific">Nocardiopsis tropica</name>
    <dbReference type="NCBI Taxonomy" id="109330"/>
    <lineage>
        <taxon>Bacteria</taxon>
        <taxon>Bacillati</taxon>
        <taxon>Actinomycetota</taxon>
        <taxon>Actinomycetes</taxon>
        <taxon>Streptosporangiales</taxon>
        <taxon>Nocardiopsidaceae</taxon>
        <taxon>Nocardiopsis</taxon>
    </lineage>
</organism>
<sequence length="75" mass="8094">MTTYHYVLTIQYPLPHGAGAGFGMATDTGTIQPGEQQTRGDVYRQIVDEIAATRGAVRPNVIFFSLEPNVLGGAR</sequence>
<dbReference type="EMBL" id="JAUUCC010000033">
    <property type="protein sequence ID" value="MEE2051649.1"/>
    <property type="molecule type" value="Genomic_DNA"/>
</dbReference>
<dbReference type="Proteomes" id="UP001348641">
    <property type="component" value="Unassembled WGS sequence"/>
</dbReference>
<dbReference type="RefSeq" id="WP_330158711.1">
    <property type="nucleotide sequence ID" value="NZ_BAAAJA010000041.1"/>
</dbReference>
<accession>A0ABU7KQU7</accession>
<proteinExistence type="predicted"/>
<comment type="caution">
    <text evidence="1">The sequence shown here is derived from an EMBL/GenBank/DDBJ whole genome shotgun (WGS) entry which is preliminary data.</text>
</comment>
<protein>
    <recommendedName>
        <fullName evidence="3">Tautomerase cis-CaaD-like domain-containing protein</fullName>
    </recommendedName>
</protein>
<evidence type="ECO:0008006" key="3">
    <source>
        <dbReference type="Google" id="ProtNLM"/>
    </source>
</evidence>
<evidence type="ECO:0000313" key="2">
    <source>
        <dbReference type="Proteomes" id="UP001348641"/>
    </source>
</evidence>
<evidence type="ECO:0000313" key="1">
    <source>
        <dbReference type="EMBL" id="MEE2051649.1"/>
    </source>
</evidence>